<evidence type="ECO:0000259" key="2">
    <source>
        <dbReference type="SMART" id="SM00858"/>
    </source>
</evidence>
<gene>
    <name evidence="3" type="primary">cpaB</name>
    <name evidence="3" type="ORF">PZE19_13250</name>
</gene>
<feature type="domain" description="SAF" evidence="2">
    <location>
        <begin position="36"/>
        <end position="98"/>
    </location>
</feature>
<sequence>MRPQTLVVVMLALISGMGAVWGVRSTWKKPTVVETVPVAAALVDLRRDEAIDASMVELRRVAKDQAPEGALPSIAEAVGRTTFIPMLKGEFVVEPKLLPKGTRAGMAAMIRPGMRAFTIQTPTFSSSLAGFLQPGNKVDVLLTITPPGSTGDDEATTSTLIQNVELLAVHTMVDAPADNRANPTDSRSVTLLVTPRQASILDLAQNKGTLHLSLRNAKDDSDAEETKATLADLGVHKPEPSPGPVAAAPPPAPDPEPVPVVLSIRTLRGTRTGVDQITVLRGGRARPLPPAPGDVSTVASPGPRRRPG</sequence>
<dbReference type="Proteomes" id="UP001216907">
    <property type="component" value="Unassembled WGS sequence"/>
</dbReference>
<protein>
    <submittedName>
        <fullName evidence="3">Flp pilus assembly protein CpaB</fullName>
    </submittedName>
</protein>
<dbReference type="EMBL" id="JARRAG010000002">
    <property type="protein sequence ID" value="MDG3004749.1"/>
    <property type="molecule type" value="Genomic_DNA"/>
</dbReference>
<keyword evidence="4" id="KW-1185">Reference proteome</keyword>
<comment type="caution">
    <text evidence="3">The sequence shown here is derived from an EMBL/GenBank/DDBJ whole genome shotgun (WGS) entry which is preliminary data.</text>
</comment>
<name>A0ABT6FAY7_9BACT</name>
<dbReference type="InterPro" id="IPR013974">
    <property type="entry name" value="SAF"/>
</dbReference>
<dbReference type="RefSeq" id="WP_277861102.1">
    <property type="nucleotide sequence ID" value="NZ_JARRAG010000002.1"/>
</dbReference>
<dbReference type="Pfam" id="PF08666">
    <property type="entry name" value="SAF"/>
    <property type="match status" value="1"/>
</dbReference>
<feature type="region of interest" description="Disordered" evidence="1">
    <location>
        <begin position="280"/>
        <end position="308"/>
    </location>
</feature>
<feature type="region of interest" description="Disordered" evidence="1">
    <location>
        <begin position="215"/>
        <end position="259"/>
    </location>
</feature>
<evidence type="ECO:0000256" key="1">
    <source>
        <dbReference type="SAM" id="MobiDB-lite"/>
    </source>
</evidence>
<organism evidence="3 4">
    <name type="scientific">Paludisphaera mucosa</name>
    <dbReference type="NCBI Taxonomy" id="3030827"/>
    <lineage>
        <taxon>Bacteria</taxon>
        <taxon>Pseudomonadati</taxon>
        <taxon>Planctomycetota</taxon>
        <taxon>Planctomycetia</taxon>
        <taxon>Isosphaerales</taxon>
        <taxon>Isosphaeraceae</taxon>
        <taxon>Paludisphaera</taxon>
    </lineage>
</organism>
<dbReference type="SMART" id="SM00858">
    <property type="entry name" value="SAF"/>
    <property type="match status" value="1"/>
</dbReference>
<accession>A0ABT6FAY7</accession>
<dbReference type="NCBIfam" id="TIGR03177">
    <property type="entry name" value="pilus_cpaB"/>
    <property type="match status" value="1"/>
</dbReference>
<reference evidence="3 4" key="1">
    <citation type="submission" date="2023-03" db="EMBL/GenBank/DDBJ databases">
        <title>Paludisphaera mucosa sp. nov. a novel planctomycete from northern fen.</title>
        <authorList>
            <person name="Ivanova A."/>
        </authorList>
    </citation>
    <scope>NUCLEOTIDE SEQUENCE [LARGE SCALE GENOMIC DNA]</scope>
    <source>
        <strain evidence="3 4">Pla2</strain>
    </source>
</reference>
<feature type="compositionally biased region" description="Basic and acidic residues" evidence="1">
    <location>
        <begin position="216"/>
        <end position="227"/>
    </location>
</feature>
<dbReference type="CDD" id="cd11614">
    <property type="entry name" value="SAF_CpaB_FlgA_like"/>
    <property type="match status" value="1"/>
</dbReference>
<proteinExistence type="predicted"/>
<dbReference type="InterPro" id="IPR031571">
    <property type="entry name" value="RcpC_dom"/>
</dbReference>
<evidence type="ECO:0000313" key="3">
    <source>
        <dbReference type="EMBL" id="MDG3004749.1"/>
    </source>
</evidence>
<feature type="compositionally biased region" description="Pro residues" evidence="1">
    <location>
        <begin position="240"/>
        <end position="258"/>
    </location>
</feature>
<dbReference type="Pfam" id="PF16976">
    <property type="entry name" value="RcpC"/>
    <property type="match status" value="1"/>
</dbReference>
<dbReference type="InterPro" id="IPR017592">
    <property type="entry name" value="Pilus_assmbl_Flp-typ_CpaB"/>
</dbReference>
<evidence type="ECO:0000313" key="4">
    <source>
        <dbReference type="Proteomes" id="UP001216907"/>
    </source>
</evidence>